<reference evidence="1" key="2">
    <citation type="journal article" date="2023" name="BMC Genomics">
        <title>Pest status, molecular evolution, and epigenetic factors derived from the genome assembly of Frankliniella fusca, a thysanopteran phytovirus vector.</title>
        <authorList>
            <person name="Catto M.A."/>
            <person name="Labadie P.E."/>
            <person name="Jacobson A.L."/>
            <person name="Kennedy G.G."/>
            <person name="Srinivasan R."/>
            <person name="Hunt B.G."/>
        </authorList>
    </citation>
    <scope>NUCLEOTIDE SEQUENCE</scope>
    <source>
        <strain evidence="1">PL_HMW_Pooled</strain>
    </source>
</reference>
<protein>
    <submittedName>
        <fullName evidence="1">Trans-activating transcriptional regulatory protein</fullName>
    </submittedName>
</protein>
<feature type="non-terminal residue" evidence="1">
    <location>
        <position position="1"/>
    </location>
</feature>
<comment type="caution">
    <text evidence="1">The sequence shown here is derived from an EMBL/GenBank/DDBJ whole genome shotgun (WGS) entry which is preliminary data.</text>
</comment>
<evidence type="ECO:0000313" key="2">
    <source>
        <dbReference type="Proteomes" id="UP001219518"/>
    </source>
</evidence>
<dbReference type="Proteomes" id="UP001219518">
    <property type="component" value="Unassembled WGS sequence"/>
</dbReference>
<keyword evidence="2" id="KW-1185">Reference proteome</keyword>
<proteinExistence type="predicted"/>
<dbReference type="AlphaFoldDB" id="A0AAE1I0Y2"/>
<organism evidence="1 2">
    <name type="scientific">Frankliniella fusca</name>
    <dbReference type="NCBI Taxonomy" id="407009"/>
    <lineage>
        <taxon>Eukaryota</taxon>
        <taxon>Metazoa</taxon>
        <taxon>Ecdysozoa</taxon>
        <taxon>Arthropoda</taxon>
        <taxon>Hexapoda</taxon>
        <taxon>Insecta</taxon>
        <taxon>Pterygota</taxon>
        <taxon>Neoptera</taxon>
        <taxon>Paraneoptera</taxon>
        <taxon>Thysanoptera</taxon>
        <taxon>Terebrantia</taxon>
        <taxon>Thripoidea</taxon>
        <taxon>Thripidae</taxon>
        <taxon>Frankliniella</taxon>
    </lineage>
</organism>
<sequence length="77" mass="8715">ATPHHCYAFKETLGTSINYILHTFKYSVNSGLSNMMSAPELVISMCINKIHNVDHGNVLIHFQFILTKKQPLQEAID</sequence>
<gene>
    <name evidence="1" type="ORF">KUF71_023965</name>
</gene>
<dbReference type="EMBL" id="JAHWGI010001412">
    <property type="protein sequence ID" value="KAK3930609.1"/>
    <property type="molecule type" value="Genomic_DNA"/>
</dbReference>
<evidence type="ECO:0000313" key="1">
    <source>
        <dbReference type="EMBL" id="KAK3930609.1"/>
    </source>
</evidence>
<reference evidence="1" key="1">
    <citation type="submission" date="2021-07" db="EMBL/GenBank/DDBJ databases">
        <authorList>
            <person name="Catto M.A."/>
            <person name="Jacobson A."/>
            <person name="Kennedy G."/>
            <person name="Labadie P."/>
            <person name="Hunt B.G."/>
            <person name="Srinivasan R."/>
        </authorList>
    </citation>
    <scope>NUCLEOTIDE SEQUENCE</scope>
    <source>
        <strain evidence="1">PL_HMW_Pooled</strain>
        <tissue evidence="1">Head</tissue>
    </source>
</reference>
<accession>A0AAE1I0Y2</accession>
<name>A0AAE1I0Y2_9NEOP</name>